<comment type="caution">
    <text evidence="11">The sequence shown here is derived from an EMBL/GenBank/DDBJ whole genome shotgun (WGS) entry which is preliminary data.</text>
</comment>
<dbReference type="Proteomes" id="UP000198211">
    <property type="component" value="Unassembled WGS sequence"/>
</dbReference>
<dbReference type="SUPFAM" id="SSF109604">
    <property type="entry name" value="HD-domain/PDEase-like"/>
    <property type="match status" value="1"/>
</dbReference>
<dbReference type="InterPro" id="IPR003018">
    <property type="entry name" value="GAF"/>
</dbReference>
<feature type="binding site" evidence="6">
    <location>
        <position position="1075"/>
    </location>
    <ligand>
        <name>Zn(2+)</name>
        <dbReference type="ChEBI" id="CHEBI:29105"/>
        <label>1</label>
    </ligand>
</feature>
<evidence type="ECO:0000256" key="2">
    <source>
        <dbReference type="ARBA" id="ARBA00022723"/>
    </source>
</evidence>
<dbReference type="AlphaFoldDB" id="A0A225X2Y0"/>
<dbReference type="STRING" id="4795.A0A225X2Y0"/>
<dbReference type="PROSITE" id="PS00126">
    <property type="entry name" value="PDEASE_I_1"/>
    <property type="match status" value="1"/>
</dbReference>
<dbReference type="InterPro" id="IPR036971">
    <property type="entry name" value="PDEase_catalytic_dom_sf"/>
</dbReference>
<keyword evidence="8" id="KW-0175">Coiled coil</keyword>
<feature type="binding site" evidence="6">
    <location>
        <position position="953"/>
    </location>
    <ligand>
        <name>Zn(2+)</name>
        <dbReference type="ChEBI" id="CHEBI:29105"/>
        <label>1</label>
    </ligand>
</feature>
<dbReference type="InterPro" id="IPR002073">
    <property type="entry name" value="PDEase_catalytic_dom"/>
</dbReference>
<dbReference type="InterPro" id="IPR023174">
    <property type="entry name" value="PDEase_CS"/>
</dbReference>
<dbReference type="OrthoDB" id="546632at2759"/>
<dbReference type="Pfam" id="PF01590">
    <property type="entry name" value="GAF"/>
    <property type="match status" value="2"/>
</dbReference>
<protein>
    <recommendedName>
        <fullName evidence="7">Phosphodiesterase</fullName>
        <ecNumber evidence="7">3.1.4.-</ecNumber>
    </recommendedName>
</protein>
<evidence type="ECO:0000256" key="6">
    <source>
        <dbReference type="PIRSR" id="PIRSR623088-3"/>
    </source>
</evidence>
<keyword evidence="3 7" id="KW-0378">Hydrolase</keyword>
<evidence type="ECO:0000313" key="12">
    <source>
        <dbReference type="Proteomes" id="UP000198211"/>
    </source>
</evidence>
<organism evidence="11 12">
    <name type="scientific">Phytophthora megakarya</name>
    <dbReference type="NCBI Taxonomy" id="4795"/>
    <lineage>
        <taxon>Eukaryota</taxon>
        <taxon>Sar</taxon>
        <taxon>Stramenopiles</taxon>
        <taxon>Oomycota</taxon>
        <taxon>Peronosporomycetes</taxon>
        <taxon>Peronosporales</taxon>
        <taxon>Peronosporaceae</taxon>
        <taxon>Phytophthora</taxon>
    </lineage>
</organism>
<dbReference type="Gene3D" id="1.10.1300.10">
    <property type="entry name" value="3'5'-cyclic nucleotide phosphodiesterase, catalytic domain"/>
    <property type="match status" value="1"/>
</dbReference>
<feature type="coiled-coil region" evidence="8">
    <location>
        <begin position="1154"/>
        <end position="1184"/>
    </location>
</feature>
<evidence type="ECO:0000256" key="8">
    <source>
        <dbReference type="SAM" id="Coils"/>
    </source>
</evidence>
<keyword evidence="12" id="KW-1185">Reference proteome</keyword>
<dbReference type="PROSITE" id="PS51845">
    <property type="entry name" value="PDEASE_I_2"/>
    <property type="match status" value="1"/>
</dbReference>
<evidence type="ECO:0000256" key="4">
    <source>
        <dbReference type="PIRSR" id="PIRSR623088-1"/>
    </source>
</evidence>
<name>A0A225X2Y0_9STRA</name>
<evidence type="ECO:0000313" key="11">
    <source>
        <dbReference type="EMBL" id="OWZ24464.1"/>
    </source>
</evidence>
<evidence type="ECO:0000256" key="1">
    <source>
        <dbReference type="ARBA" id="ARBA00022535"/>
    </source>
</evidence>
<feature type="region of interest" description="Disordered" evidence="9">
    <location>
        <begin position="795"/>
        <end position="817"/>
    </location>
</feature>
<dbReference type="SMART" id="SM00471">
    <property type="entry name" value="HDc"/>
    <property type="match status" value="1"/>
</dbReference>
<comment type="cofactor">
    <cofactor evidence="7">
        <name>a divalent metal cation</name>
        <dbReference type="ChEBI" id="CHEBI:60240"/>
    </cofactor>
    <text evidence="7">Binds 2 divalent metal cations per subunit. Site 1 may preferentially bind zinc ions, while site 2 has a preference for magnesium and/or manganese ions.</text>
</comment>
<dbReference type="Gene3D" id="3.30.450.40">
    <property type="match status" value="3"/>
</dbReference>
<feature type="binding site" evidence="5">
    <location>
        <position position="1128"/>
    </location>
    <ligand>
        <name>AMP</name>
        <dbReference type="ChEBI" id="CHEBI:456215"/>
    </ligand>
</feature>
<dbReference type="InterPro" id="IPR023088">
    <property type="entry name" value="PDEase"/>
</dbReference>
<sequence length="1203" mass="134677">MDDEMELVRVPAKELKTAMEGARAALADNRRLAVELAQSEEEVRQLELKLLKRQHQLDCCRSEHRPYRPGDMFKSTPKRPRPKSELFGASMRNLIGVQAETLNQLAEREENLRALMDAMREISQASDSLDIVSNALRAAQHVILAEKYTVGILNEKKDRVELYSNPPIDLVGKRYLTEEGSVLVDSATTFGRVVLVNLVRYSTGRPLEVADVSGSEVIDVFEEQMELLDFEPEALLCAPIFNVHGILIGVFQIITRKQPPELDRLSAPTPPPEPLRFSSTPRANLTKLERNQGSEAKEAFDPREKESFDYICVTAGTALWNLSLAKAHQAMQSRIECLLKLNRNIAAEISASAVLHQIIAVSYELLHAEHIALYVRDEGTDEFYLFVSENRDERPTTASRSPKTKAKAKERVSDKPRHSHHRHGGYDETFLKAHNGIVGVVMRTGQLVLTNSAPTHPAFDKKYDNMWTSLKTRQVLCAPVKNAGGQVLAVVCATNKVEGDEFTADDALYLNYAAEAAGISLHKSNMLRSVLMSQRLTEARLQLADFVNSNGYHNSIPGPTDETSAAASVARFVRVVMVEGRKLLHCDRFGFLLVDPLKKELWITQEDGESVRMPLTKGLSGSIATTGKTICTRDAYTHSHFDPTLDHKTGYRTTTVLGMPVFEDHTPTNPKIVAVVMAINKKDDDDDGNREDDDSPPMVRHCIPFTTSDAECMAQYCREIQFALGRLSLDISYYKVVSDCSLGISGEALTESTKPQELQIEGVNESEIVASIVQKYCQSSELDTLDDLAVAALTDDPDEVDDGNEANGVYEDDGTETENGEEHVTSIAAMPFPQRLPQRRISTPHENGHVIGVGDVTRWDFSCLDLSNSDIFAATSVLFRSLGLLERFQVGHETFSTFLSHVASHYRPNAFHNLQHAFQVTHGTYCLLRRSGVANSYFARVEIFAMLIAALCHDLDHPGNTNDFEVKAQSQLALTHNDDAVLERHHCRVAFIILSHPGANLLARLPTRACFMYVRRLLIHCILATDMAKHFEKCKALESLSKRNLVVNSPGSRRPKRTRTKHRFVFMAIIIHAADLSGQALPYTQATRWGMRVLSEYQQQAKNEAELHVPVDSFMTNLHHAKTRVTVQLNFINYVLRPIWLPLASLCPAVRVYADSLESNRERYKAELDKLQRESAEIEDLTKVYVRGSTSRNLVESQSDNQK</sequence>
<dbReference type="CDD" id="cd00077">
    <property type="entry name" value="HDc"/>
    <property type="match status" value="1"/>
</dbReference>
<feature type="coiled-coil region" evidence="8">
    <location>
        <begin position="22"/>
        <end position="56"/>
    </location>
</feature>
<dbReference type="GO" id="GO:0046872">
    <property type="term" value="F:metal ion binding"/>
    <property type="evidence" value="ECO:0007669"/>
    <property type="project" value="UniProtKB-KW"/>
</dbReference>
<feature type="binding site" evidence="6">
    <location>
        <position position="916"/>
    </location>
    <ligand>
        <name>Zn(2+)</name>
        <dbReference type="ChEBI" id="CHEBI:29105"/>
        <label>1</label>
    </ligand>
</feature>
<feature type="region of interest" description="Disordered" evidence="9">
    <location>
        <begin position="262"/>
        <end position="282"/>
    </location>
</feature>
<evidence type="ECO:0000256" key="7">
    <source>
        <dbReference type="RuleBase" id="RU363067"/>
    </source>
</evidence>
<feature type="active site" description="Proton donor" evidence="4">
    <location>
        <position position="912"/>
    </location>
</feature>
<comment type="similarity">
    <text evidence="7">Belongs to the cyclic nucleotide phosphodiesterase family.</text>
</comment>
<feature type="domain" description="PDEase" evidence="10">
    <location>
        <begin position="839"/>
        <end position="1171"/>
    </location>
</feature>
<dbReference type="PANTHER" id="PTHR11347">
    <property type="entry name" value="CYCLIC NUCLEOTIDE PHOSPHODIESTERASE"/>
    <property type="match status" value="1"/>
</dbReference>
<dbReference type="GO" id="GO:0007165">
    <property type="term" value="P:signal transduction"/>
    <property type="evidence" value="ECO:0007669"/>
    <property type="project" value="InterPro"/>
</dbReference>
<reference evidence="12" key="1">
    <citation type="submission" date="2017-03" db="EMBL/GenBank/DDBJ databases">
        <title>Phytopthora megakarya and P. palmivora, two closely related causual agents of cacao black pod achieved similar genome size and gene model numbers by different mechanisms.</title>
        <authorList>
            <person name="Ali S."/>
            <person name="Shao J."/>
            <person name="Larry D.J."/>
            <person name="Kronmiller B."/>
            <person name="Shen D."/>
            <person name="Strem M.D."/>
            <person name="Melnick R.L."/>
            <person name="Guiltinan M.J."/>
            <person name="Tyler B.M."/>
            <person name="Meinhardt L.W."/>
            <person name="Bailey B.A."/>
        </authorList>
    </citation>
    <scope>NUCLEOTIDE SEQUENCE [LARGE SCALE GENOMIC DNA]</scope>
    <source>
        <strain evidence="12">zdho120</strain>
    </source>
</reference>
<dbReference type="InterPro" id="IPR003607">
    <property type="entry name" value="HD/PDEase_dom"/>
</dbReference>
<feature type="binding site" evidence="6">
    <location>
        <position position="954"/>
    </location>
    <ligand>
        <name>Zn(2+)</name>
        <dbReference type="ChEBI" id="CHEBI:29105"/>
        <label>1</label>
    </ligand>
</feature>
<feature type="binding site" evidence="5">
    <location>
        <position position="954"/>
    </location>
    <ligand>
        <name>AMP</name>
        <dbReference type="ChEBI" id="CHEBI:456215"/>
    </ligand>
</feature>
<dbReference type="EC" id="3.1.4.-" evidence="7"/>
<keyword evidence="1" id="KW-0140">cGMP</keyword>
<dbReference type="PRINTS" id="PR00387">
    <property type="entry name" value="PDIESTERASE1"/>
</dbReference>
<accession>A0A225X2Y0</accession>
<evidence type="ECO:0000256" key="9">
    <source>
        <dbReference type="SAM" id="MobiDB-lite"/>
    </source>
</evidence>
<feature type="binding site" evidence="5">
    <location>
        <begin position="912"/>
        <end position="916"/>
    </location>
    <ligand>
        <name>AMP</name>
        <dbReference type="ChEBI" id="CHEBI:456215"/>
    </ligand>
</feature>
<dbReference type="GO" id="GO:0004114">
    <property type="term" value="F:3',5'-cyclic-nucleotide phosphodiesterase activity"/>
    <property type="evidence" value="ECO:0007669"/>
    <property type="project" value="InterPro"/>
</dbReference>
<proteinExistence type="inferred from homology"/>
<evidence type="ECO:0000259" key="10">
    <source>
        <dbReference type="PROSITE" id="PS51845"/>
    </source>
</evidence>
<dbReference type="SMART" id="SM00065">
    <property type="entry name" value="GAF"/>
    <property type="match status" value="3"/>
</dbReference>
<keyword evidence="2 6" id="KW-0479">Metal-binding</keyword>
<evidence type="ECO:0000256" key="5">
    <source>
        <dbReference type="PIRSR" id="PIRSR623088-2"/>
    </source>
</evidence>
<feature type="compositionally biased region" description="Basic and acidic residues" evidence="9">
    <location>
        <begin position="407"/>
        <end position="416"/>
    </location>
</feature>
<dbReference type="Pfam" id="PF00233">
    <property type="entry name" value="PDEase_I"/>
    <property type="match status" value="1"/>
</dbReference>
<gene>
    <name evidence="11" type="ORF">PHMEG_000473</name>
</gene>
<feature type="binding site" evidence="5">
    <location>
        <position position="1075"/>
    </location>
    <ligand>
        <name>AMP</name>
        <dbReference type="ChEBI" id="CHEBI:456215"/>
    </ligand>
</feature>
<dbReference type="EMBL" id="NBNE01000012">
    <property type="protein sequence ID" value="OWZ24464.1"/>
    <property type="molecule type" value="Genomic_DNA"/>
</dbReference>
<dbReference type="InterPro" id="IPR029016">
    <property type="entry name" value="GAF-like_dom_sf"/>
</dbReference>
<evidence type="ECO:0000256" key="3">
    <source>
        <dbReference type="ARBA" id="ARBA00022801"/>
    </source>
</evidence>
<feature type="binding site" evidence="6">
    <location>
        <position position="954"/>
    </location>
    <ligand>
        <name>Zn(2+)</name>
        <dbReference type="ChEBI" id="CHEBI:29105"/>
        <label>2</label>
    </ligand>
</feature>
<feature type="region of interest" description="Disordered" evidence="9">
    <location>
        <begin position="394"/>
        <end position="425"/>
    </location>
</feature>
<dbReference type="SUPFAM" id="SSF55781">
    <property type="entry name" value="GAF domain-like"/>
    <property type="match status" value="3"/>
</dbReference>